<evidence type="ECO:0000313" key="2">
    <source>
        <dbReference type="EMBL" id="MBC1333523.1"/>
    </source>
</evidence>
<dbReference type="EMBL" id="JAAROL010000011">
    <property type="protein sequence ID" value="MBC1333523.1"/>
    <property type="molecule type" value="Genomic_DNA"/>
</dbReference>
<sequence>MTLTREIVSKNINGSISGLGRALNVNWEFGYEEGQIITLENEESWSDGGMFTVCNDFPVSYQLFIENEVPCHIVDYTNENELKSIGAEDCEDEKECLIPAGTKLRVLQGEQEIDLQEMGYYTIYLEYIEEEN</sequence>
<dbReference type="AlphaFoldDB" id="A0A7X0WGQ1"/>
<gene>
    <name evidence="2" type="ORF">HB759_16380</name>
    <name evidence="1" type="ORF">HB811_17135</name>
</gene>
<dbReference type="EMBL" id="JAAROV010000009">
    <property type="protein sequence ID" value="MBC1318505.1"/>
    <property type="molecule type" value="Genomic_DNA"/>
</dbReference>
<dbReference type="Proteomes" id="UP000543379">
    <property type="component" value="Unassembled WGS sequence"/>
</dbReference>
<proteinExistence type="predicted"/>
<accession>A0A7X0WGQ1</accession>
<name>A0A7X0WGQ1_9LIST</name>
<evidence type="ECO:0000313" key="1">
    <source>
        <dbReference type="EMBL" id="MBC1318505.1"/>
    </source>
</evidence>
<evidence type="ECO:0000313" key="3">
    <source>
        <dbReference type="Proteomes" id="UP000532866"/>
    </source>
</evidence>
<comment type="caution">
    <text evidence="2">The sequence shown here is derived from an EMBL/GenBank/DDBJ whole genome shotgun (WGS) entry which is preliminary data.</text>
</comment>
<organism evidence="2 3">
    <name type="scientific">Listeria booriae</name>
    <dbReference type="NCBI Taxonomy" id="1552123"/>
    <lineage>
        <taxon>Bacteria</taxon>
        <taxon>Bacillati</taxon>
        <taxon>Bacillota</taxon>
        <taxon>Bacilli</taxon>
        <taxon>Bacillales</taxon>
        <taxon>Listeriaceae</taxon>
        <taxon>Listeria</taxon>
    </lineage>
</organism>
<evidence type="ECO:0000313" key="4">
    <source>
        <dbReference type="Proteomes" id="UP000543379"/>
    </source>
</evidence>
<protein>
    <submittedName>
        <fullName evidence="2">Uncharacterized protein</fullName>
    </submittedName>
</protein>
<dbReference type="Proteomes" id="UP000532866">
    <property type="component" value="Unassembled WGS sequence"/>
</dbReference>
<dbReference type="RefSeq" id="WP_185375222.1">
    <property type="nucleotide sequence ID" value="NZ_JAARNB010000010.1"/>
</dbReference>
<reference evidence="3 4" key="1">
    <citation type="submission" date="2020-03" db="EMBL/GenBank/DDBJ databases">
        <title>Soil Listeria distribution.</title>
        <authorList>
            <person name="Liao J."/>
            <person name="Wiedmann M."/>
        </authorList>
    </citation>
    <scope>NUCLEOTIDE SEQUENCE [LARGE SCALE GENOMIC DNA]</scope>
    <source>
        <strain evidence="1 4">FSL L7-1816</strain>
        <strain evidence="2 3">FSL L7-1833</strain>
    </source>
</reference>